<dbReference type="Pfam" id="PF12796">
    <property type="entry name" value="Ank_2"/>
    <property type="match status" value="1"/>
</dbReference>
<dbReference type="AlphaFoldDB" id="A0A834G860"/>
<dbReference type="Gene3D" id="1.25.40.20">
    <property type="entry name" value="Ankyrin repeat-containing domain"/>
    <property type="match status" value="2"/>
</dbReference>
<keyword evidence="3" id="KW-1133">Transmembrane helix</keyword>
<evidence type="ECO:0000256" key="1">
    <source>
        <dbReference type="PROSITE-ProRule" id="PRU00023"/>
    </source>
</evidence>
<keyword evidence="6" id="KW-1185">Reference proteome</keyword>
<name>A0A834G860_RHOSS</name>
<keyword evidence="1" id="KW-0040">ANK repeat</keyword>
<dbReference type="Proteomes" id="UP000626092">
    <property type="component" value="Unassembled WGS sequence"/>
</dbReference>
<feature type="compositionally biased region" description="Polar residues" evidence="2">
    <location>
        <begin position="61"/>
        <end position="76"/>
    </location>
</feature>
<feature type="transmembrane region" description="Helical" evidence="3">
    <location>
        <begin position="710"/>
        <end position="729"/>
    </location>
</feature>
<dbReference type="SUPFAM" id="SSF48403">
    <property type="entry name" value="Ankyrin repeat"/>
    <property type="match status" value="1"/>
</dbReference>
<dbReference type="Pfam" id="PF13962">
    <property type="entry name" value="PGG"/>
    <property type="match status" value="1"/>
</dbReference>
<feature type="compositionally biased region" description="Polar residues" evidence="2">
    <location>
        <begin position="92"/>
        <end position="111"/>
    </location>
</feature>
<feature type="repeat" description="ANK" evidence="1">
    <location>
        <begin position="261"/>
        <end position="284"/>
    </location>
</feature>
<dbReference type="PROSITE" id="PS50088">
    <property type="entry name" value="ANK_REPEAT"/>
    <property type="match status" value="1"/>
</dbReference>
<keyword evidence="3" id="KW-0472">Membrane</keyword>
<dbReference type="InterPro" id="IPR036770">
    <property type="entry name" value="Ankyrin_rpt-contain_sf"/>
</dbReference>
<dbReference type="EMBL" id="WJXA01000012">
    <property type="protein sequence ID" value="KAF7123386.1"/>
    <property type="molecule type" value="Genomic_DNA"/>
</dbReference>
<dbReference type="InterPro" id="IPR026961">
    <property type="entry name" value="PGG_dom"/>
</dbReference>
<feature type="transmembrane region" description="Helical" evidence="3">
    <location>
        <begin position="741"/>
        <end position="760"/>
    </location>
</feature>
<gene>
    <name evidence="5" type="ORF">RHSIM_Rhsim12G0057200</name>
</gene>
<dbReference type="GO" id="GO:0016020">
    <property type="term" value="C:membrane"/>
    <property type="evidence" value="ECO:0007669"/>
    <property type="project" value="TreeGrafter"/>
</dbReference>
<dbReference type="PANTHER" id="PTHR24177:SF435">
    <property type="entry name" value="ANKYRIN REPEAT-CONTAINING PROTEIN NPR4-LIKE"/>
    <property type="match status" value="1"/>
</dbReference>
<feature type="domain" description="PGG" evidence="4">
    <location>
        <begin position="619"/>
        <end position="731"/>
    </location>
</feature>
<feature type="transmembrane region" description="Helical" evidence="3">
    <location>
        <begin position="663"/>
        <end position="690"/>
    </location>
</feature>
<proteinExistence type="predicted"/>
<dbReference type="SMART" id="SM00248">
    <property type="entry name" value="ANK"/>
    <property type="match status" value="4"/>
</dbReference>
<dbReference type="InterPro" id="IPR002110">
    <property type="entry name" value="Ankyrin_rpt"/>
</dbReference>
<feature type="compositionally biased region" description="Polar residues" evidence="2">
    <location>
        <begin position="33"/>
        <end position="46"/>
    </location>
</feature>
<evidence type="ECO:0000256" key="2">
    <source>
        <dbReference type="SAM" id="MobiDB-lite"/>
    </source>
</evidence>
<protein>
    <recommendedName>
        <fullName evidence="4">PGG domain-containing protein</fullName>
    </recommendedName>
</protein>
<reference evidence="5" key="1">
    <citation type="submission" date="2019-11" db="EMBL/GenBank/DDBJ databases">
        <authorList>
            <person name="Liu Y."/>
            <person name="Hou J."/>
            <person name="Li T.-Q."/>
            <person name="Guan C.-H."/>
            <person name="Wu X."/>
            <person name="Wu H.-Z."/>
            <person name="Ling F."/>
            <person name="Zhang R."/>
            <person name="Shi X.-G."/>
            <person name="Ren J.-P."/>
            <person name="Chen E.-F."/>
            <person name="Sun J.-M."/>
        </authorList>
    </citation>
    <scope>NUCLEOTIDE SEQUENCE</scope>
    <source>
        <strain evidence="5">Adult_tree_wgs_1</strain>
        <tissue evidence="5">Leaves</tissue>
    </source>
</reference>
<evidence type="ECO:0000256" key="3">
    <source>
        <dbReference type="SAM" id="Phobius"/>
    </source>
</evidence>
<dbReference type="PROSITE" id="PS50297">
    <property type="entry name" value="ANK_REP_REGION"/>
    <property type="match status" value="1"/>
</dbReference>
<keyword evidence="3" id="KW-0812">Transmembrane</keyword>
<evidence type="ECO:0000313" key="5">
    <source>
        <dbReference type="EMBL" id="KAF7123386.1"/>
    </source>
</evidence>
<comment type="caution">
    <text evidence="5">The sequence shown here is derived from an EMBL/GenBank/DDBJ whole genome shotgun (WGS) entry which is preliminary data.</text>
</comment>
<accession>A0A834G860</accession>
<sequence>MATSIEEYENPSQIPKPGNRVLMGRSKSLPVAISSTQEENASQIPEPSNRVLMGRSKSLPVATSSTQEGNASQIPEPSNRVLMGRSKRLPEATSSTQEYKNASQISESEQGSGALLRRRKILFEVTSSSKEDKDASQISKPVHKLGIEQGSEALMRRQRSLYELYSSTEKHKDASQISKPEDQGDYWRYIPLYQAALRGDWVAAEAFFVQNKDALTAKINENSETALHVAAGAGRSSKLIYFVKKLVERMSTEALKIPDLFGRTPLHAAAWVGNTEAVKILLEREKSLLYIRAQIWSALDMVARNAKKDTLIYLLEATKDDPLSRLFPDDDSAAHFLIQVIASGYYDIALNLVGKYPSLATSIRADGDCGLKALAKKVFAFKSGSYHRWWQRIIYNYLVTTEESTSHIRGDIENAVDEPAVTRQRCKHLLEYFYTLVPPIKKIHDQKKMHLQALKLVKRLCAGVKSLNNSDAYNLHAKDALLTAAKLGIHEVLEEIVGSFPYLIWATDERGLNLFQIAVVERHANVFNLIYQMGDNQQLLVQMRDPYGNNLLHLAGKLAPRNENNLAIGAALQMQQDLQWFKEVMKFANPRDKDWLNKDMETPATLFIREHEKLRAKGEKWMKETANSCTIPAALVVTVVFAAAIQYPGGYDRDGLPNFSKAVAFYIFVVFNAISLFASTTSLLVSLSILTSRYNQDDFHYALPDRLVKSLFSLFVSITSMVVAFICALHIMLGNKPNARILCLVAVLANIPIHFAWLHLPLLLDLMTPTYCPRIFGKQSDRPFY</sequence>
<organism evidence="5 6">
    <name type="scientific">Rhododendron simsii</name>
    <name type="common">Sims's rhododendron</name>
    <dbReference type="NCBI Taxonomy" id="118357"/>
    <lineage>
        <taxon>Eukaryota</taxon>
        <taxon>Viridiplantae</taxon>
        <taxon>Streptophyta</taxon>
        <taxon>Embryophyta</taxon>
        <taxon>Tracheophyta</taxon>
        <taxon>Spermatophyta</taxon>
        <taxon>Magnoliopsida</taxon>
        <taxon>eudicotyledons</taxon>
        <taxon>Gunneridae</taxon>
        <taxon>Pentapetalae</taxon>
        <taxon>asterids</taxon>
        <taxon>Ericales</taxon>
        <taxon>Ericaceae</taxon>
        <taxon>Ericoideae</taxon>
        <taxon>Rhodoreae</taxon>
        <taxon>Rhododendron</taxon>
    </lineage>
</organism>
<feature type="transmembrane region" description="Helical" evidence="3">
    <location>
        <begin position="631"/>
        <end position="651"/>
    </location>
</feature>
<feature type="region of interest" description="Disordered" evidence="2">
    <location>
        <begin position="1"/>
        <end position="111"/>
    </location>
</feature>
<evidence type="ECO:0000313" key="6">
    <source>
        <dbReference type="Proteomes" id="UP000626092"/>
    </source>
</evidence>
<dbReference type="OrthoDB" id="1925304at2759"/>
<evidence type="ECO:0000259" key="4">
    <source>
        <dbReference type="Pfam" id="PF13962"/>
    </source>
</evidence>
<dbReference type="PANTHER" id="PTHR24177">
    <property type="entry name" value="CASKIN"/>
    <property type="match status" value="1"/>
</dbReference>